<dbReference type="SUPFAM" id="SSF52058">
    <property type="entry name" value="L domain-like"/>
    <property type="match status" value="1"/>
</dbReference>
<dbReference type="GO" id="GO:0005886">
    <property type="term" value="C:plasma membrane"/>
    <property type="evidence" value="ECO:0000318"/>
    <property type="project" value="GO_Central"/>
</dbReference>
<evidence type="ECO:0000313" key="12">
    <source>
        <dbReference type="Proteomes" id="UP000054558"/>
    </source>
</evidence>
<feature type="transmembrane region" description="Helical" evidence="8">
    <location>
        <begin position="349"/>
        <end position="368"/>
    </location>
</feature>
<evidence type="ECO:0000256" key="8">
    <source>
        <dbReference type="SAM" id="Phobius"/>
    </source>
</evidence>
<accession>A0A1Y1ID63</accession>
<dbReference type="SUPFAM" id="SSF56112">
    <property type="entry name" value="Protein kinase-like (PK-like)"/>
    <property type="match status" value="1"/>
</dbReference>
<evidence type="ECO:0000256" key="7">
    <source>
        <dbReference type="SAM" id="MobiDB-lite"/>
    </source>
</evidence>
<name>A0A1Y1ID63_KLENI</name>
<keyword evidence="9" id="KW-0732">Signal</keyword>
<evidence type="ECO:0000256" key="4">
    <source>
        <dbReference type="ARBA" id="ARBA00022737"/>
    </source>
</evidence>
<feature type="compositionally biased region" description="Gly residues" evidence="7">
    <location>
        <begin position="597"/>
        <end position="608"/>
    </location>
</feature>
<feature type="region of interest" description="Disordered" evidence="7">
    <location>
        <begin position="250"/>
        <end position="299"/>
    </location>
</feature>
<feature type="compositionally biased region" description="Low complexity" evidence="7">
    <location>
        <begin position="271"/>
        <end position="283"/>
    </location>
</feature>
<feature type="region of interest" description="Disordered" evidence="7">
    <location>
        <begin position="714"/>
        <end position="777"/>
    </location>
</feature>
<dbReference type="GO" id="GO:0004674">
    <property type="term" value="F:protein serine/threonine kinase activity"/>
    <property type="evidence" value="ECO:0000318"/>
    <property type="project" value="GO_Central"/>
</dbReference>
<dbReference type="PROSITE" id="PS50011">
    <property type="entry name" value="PROTEIN_KINASE_DOM"/>
    <property type="match status" value="1"/>
</dbReference>
<keyword evidence="2" id="KW-0433">Leucine-rich repeat</keyword>
<evidence type="ECO:0000256" key="2">
    <source>
        <dbReference type="ARBA" id="ARBA00022614"/>
    </source>
</evidence>
<keyword evidence="12" id="KW-1185">Reference proteome</keyword>
<dbReference type="InterPro" id="IPR001611">
    <property type="entry name" value="Leu-rich_rpt"/>
</dbReference>
<dbReference type="FunFam" id="3.80.10.10:FF:000129">
    <property type="entry name" value="Leucine-rich repeat receptor-like kinase"/>
    <property type="match status" value="1"/>
</dbReference>
<keyword evidence="5 8" id="KW-1133">Transmembrane helix</keyword>
<organism evidence="11 12">
    <name type="scientific">Klebsormidium nitens</name>
    <name type="common">Green alga</name>
    <name type="synonym">Ulothrix nitens</name>
    <dbReference type="NCBI Taxonomy" id="105231"/>
    <lineage>
        <taxon>Eukaryota</taxon>
        <taxon>Viridiplantae</taxon>
        <taxon>Streptophyta</taxon>
        <taxon>Klebsormidiophyceae</taxon>
        <taxon>Klebsormidiales</taxon>
        <taxon>Klebsormidiaceae</taxon>
        <taxon>Klebsormidium</taxon>
    </lineage>
</organism>
<dbReference type="SMART" id="SM00369">
    <property type="entry name" value="LRR_TYP"/>
    <property type="match status" value="4"/>
</dbReference>
<feature type="domain" description="Protein kinase" evidence="10">
    <location>
        <begin position="421"/>
        <end position="703"/>
    </location>
</feature>
<feature type="region of interest" description="Disordered" evidence="7">
    <location>
        <begin position="575"/>
        <end position="608"/>
    </location>
</feature>
<proteinExistence type="predicted"/>
<dbReference type="InterPro" id="IPR003591">
    <property type="entry name" value="Leu-rich_rpt_typical-subtyp"/>
</dbReference>
<dbReference type="InterPro" id="IPR013210">
    <property type="entry name" value="LRR_N_plant-typ"/>
</dbReference>
<dbReference type="InterPro" id="IPR050647">
    <property type="entry name" value="Plant_LRR-RLKs"/>
</dbReference>
<feature type="compositionally biased region" description="Polar residues" evidence="7">
    <location>
        <begin position="768"/>
        <end position="777"/>
    </location>
</feature>
<dbReference type="GO" id="GO:0005524">
    <property type="term" value="F:ATP binding"/>
    <property type="evidence" value="ECO:0007669"/>
    <property type="project" value="InterPro"/>
</dbReference>
<dbReference type="EMBL" id="DF237298">
    <property type="protein sequence ID" value="GAQ87379.1"/>
    <property type="molecule type" value="Genomic_DNA"/>
</dbReference>
<comment type="subcellular location">
    <subcellularLocation>
        <location evidence="1">Membrane</location>
    </subcellularLocation>
</comment>
<keyword evidence="11" id="KW-0808">Transferase</keyword>
<evidence type="ECO:0000259" key="10">
    <source>
        <dbReference type="PROSITE" id="PS50011"/>
    </source>
</evidence>
<evidence type="ECO:0000256" key="3">
    <source>
        <dbReference type="ARBA" id="ARBA00022692"/>
    </source>
</evidence>
<dbReference type="Pfam" id="PF07714">
    <property type="entry name" value="PK_Tyr_Ser-Thr"/>
    <property type="match status" value="1"/>
</dbReference>
<sequence>MEVRASRKALLISIAVCNTWMCVQGYSSDVDALLEVKDAMGGPSRAFVSWDPDTDPCNTTWLGVRCTRDRVTSLVLDNQTLDGTVSPSIAALTELTTLVLNYNRLGGVVPDMFGNMTNLRFLDLSQNRFGGRIPPSLGNASNLIAIVLSSNNFNQSIPTSFASLTKLQSLNVSSNDLHGAFFAPLVTLPAVRILDLSTNSINGTLPNVNVSSSLTLLNVENNRLSGTIPRAYVSDGLTLRFSGNSNLRLPASLAPAPAPVPKPPPPPPPEVATSPAPESSTSPAPAPQPPAVSIPAATPPIVTATPKPAVTLNPTVNSVVATPQSANQSSTAGKDGGGSNTGVIVGSSVGVALAAGVIVAALLALLALRRRRRAGAESAAYLPTTTKDTWQPFPDTRPVTRGYGGARIYPLPMLMRGTHGFADSQQVGTSPGNKVYLATLPESDPLLVKRRDPAIAGFQSKSEFEKEVEELGRLNHRNLVPLAGCCDDDKERILIFAAPATTTLRDHLRPDSVNTPAQSPDWAARLEIASGIVGALAYLHSKSSPERLYEELASTSVILDDSLWPRLADFHLEGGADPESPLSSSGRSLPRTPSGGRRQGGSDGGCSGGPKSVHADVYNFGMILLELLAGRPLFLAGVPVDKRNLASWVPPLLSVRDYDSFLDPQLAGDCTELSLSGLCDLAQDCISDQEMVRPSLPEIQRRLARCVSLQNRNDRTESGFRPSPRVGFSKEKGWEEEDEYEVRDLPDGVPIGQGLGRAAWDAVGPSSGGTSDAGSTR</sequence>
<evidence type="ECO:0000256" key="6">
    <source>
        <dbReference type="ARBA" id="ARBA00023136"/>
    </source>
</evidence>
<keyword evidence="11" id="KW-0418">Kinase</keyword>
<evidence type="ECO:0000256" key="9">
    <source>
        <dbReference type="SAM" id="SignalP"/>
    </source>
</evidence>
<dbReference type="InterPro" id="IPR000719">
    <property type="entry name" value="Prot_kinase_dom"/>
</dbReference>
<protein>
    <submittedName>
        <fullName evidence="11">L domain-like protein kinase superfamily</fullName>
    </submittedName>
</protein>
<evidence type="ECO:0000256" key="5">
    <source>
        <dbReference type="ARBA" id="ARBA00022989"/>
    </source>
</evidence>
<dbReference type="InterPro" id="IPR001245">
    <property type="entry name" value="Ser-Thr/Tyr_kinase_cat_dom"/>
</dbReference>
<keyword evidence="4" id="KW-0677">Repeat</keyword>
<evidence type="ECO:0000256" key="1">
    <source>
        <dbReference type="ARBA" id="ARBA00004370"/>
    </source>
</evidence>
<dbReference type="Gene3D" id="3.80.10.10">
    <property type="entry name" value="Ribonuclease Inhibitor"/>
    <property type="match status" value="1"/>
</dbReference>
<gene>
    <name evidence="11" type="ORF">KFL_003490030</name>
</gene>
<feature type="chain" id="PRO_5012620933" evidence="9">
    <location>
        <begin position="26"/>
        <end position="777"/>
    </location>
</feature>
<dbReference type="SMART" id="SM00220">
    <property type="entry name" value="S_TKc"/>
    <property type="match status" value="1"/>
</dbReference>
<feature type="compositionally biased region" description="Pro residues" evidence="7">
    <location>
        <begin position="256"/>
        <end position="270"/>
    </location>
</feature>
<dbReference type="PANTHER" id="PTHR48056:SF74">
    <property type="entry name" value="PROTEIN KINASE DOMAIN-CONTAINING PROTEIN"/>
    <property type="match status" value="1"/>
</dbReference>
<dbReference type="Gene3D" id="1.10.510.10">
    <property type="entry name" value="Transferase(Phosphotransferase) domain 1"/>
    <property type="match status" value="1"/>
</dbReference>
<dbReference type="Pfam" id="PF08263">
    <property type="entry name" value="LRRNT_2"/>
    <property type="match status" value="1"/>
</dbReference>
<feature type="signal peptide" evidence="9">
    <location>
        <begin position="1"/>
        <end position="25"/>
    </location>
</feature>
<feature type="compositionally biased region" description="Low complexity" evidence="7">
    <location>
        <begin position="580"/>
        <end position="596"/>
    </location>
</feature>
<dbReference type="STRING" id="105231.A0A1Y1ID63"/>
<dbReference type="OrthoDB" id="676979at2759"/>
<dbReference type="InterPro" id="IPR032675">
    <property type="entry name" value="LRR_dom_sf"/>
</dbReference>
<dbReference type="InterPro" id="IPR011009">
    <property type="entry name" value="Kinase-like_dom_sf"/>
</dbReference>
<evidence type="ECO:0000313" key="11">
    <source>
        <dbReference type="EMBL" id="GAQ87379.1"/>
    </source>
</evidence>
<dbReference type="PANTHER" id="PTHR48056">
    <property type="entry name" value="LRR RECEPTOR-LIKE SERINE/THREONINE-PROTEIN KINASE-RELATED"/>
    <property type="match status" value="1"/>
</dbReference>
<keyword evidence="3 8" id="KW-0812">Transmembrane</keyword>
<dbReference type="Gene3D" id="3.30.200.20">
    <property type="entry name" value="Phosphorylase Kinase, domain 1"/>
    <property type="match status" value="1"/>
</dbReference>
<dbReference type="Proteomes" id="UP000054558">
    <property type="component" value="Unassembled WGS sequence"/>
</dbReference>
<reference evidence="11 12" key="1">
    <citation type="journal article" date="2014" name="Nat. Commun.">
        <title>Klebsormidium flaccidum genome reveals primary factors for plant terrestrial adaptation.</title>
        <authorList>
            <person name="Hori K."/>
            <person name="Maruyama F."/>
            <person name="Fujisawa T."/>
            <person name="Togashi T."/>
            <person name="Yamamoto N."/>
            <person name="Seo M."/>
            <person name="Sato S."/>
            <person name="Yamada T."/>
            <person name="Mori H."/>
            <person name="Tajima N."/>
            <person name="Moriyama T."/>
            <person name="Ikeuchi M."/>
            <person name="Watanabe M."/>
            <person name="Wada H."/>
            <person name="Kobayashi K."/>
            <person name="Saito M."/>
            <person name="Masuda T."/>
            <person name="Sasaki-Sekimoto Y."/>
            <person name="Mashiguchi K."/>
            <person name="Awai K."/>
            <person name="Shimojima M."/>
            <person name="Masuda S."/>
            <person name="Iwai M."/>
            <person name="Nobusawa T."/>
            <person name="Narise T."/>
            <person name="Kondo S."/>
            <person name="Saito H."/>
            <person name="Sato R."/>
            <person name="Murakawa M."/>
            <person name="Ihara Y."/>
            <person name="Oshima-Yamada Y."/>
            <person name="Ohtaka K."/>
            <person name="Satoh M."/>
            <person name="Sonobe K."/>
            <person name="Ishii M."/>
            <person name="Ohtani R."/>
            <person name="Kanamori-Sato M."/>
            <person name="Honoki R."/>
            <person name="Miyazaki D."/>
            <person name="Mochizuki H."/>
            <person name="Umetsu J."/>
            <person name="Higashi K."/>
            <person name="Shibata D."/>
            <person name="Kamiya Y."/>
            <person name="Sato N."/>
            <person name="Nakamura Y."/>
            <person name="Tabata S."/>
            <person name="Ida S."/>
            <person name="Kurokawa K."/>
            <person name="Ohta H."/>
        </authorList>
    </citation>
    <scope>NUCLEOTIDE SEQUENCE [LARGE SCALE GENOMIC DNA]</scope>
    <source>
        <strain evidence="11 12">NIES-2285</strain>
    </source>
</reference>
<dbReference type="OMA" id="CENSARK"/>
<dbReference type="FunFam" id="3.80.10.10:FF:000383">
    <property type="entry name" value="Leucine-rich repeat receptor protein kinase EMS1"/>
    <property type="match status" value="1"/>
</dbReference>
<keyword evidence="6 8" id="KW-0472">Membrane</keyword>
<dbReference type="AlphaFoldDB" id="A0A1Y1ID63"/>
<dbReference type="Pfam" id="PF13855">
    <property type="entry name" value="LRR_8"/>
    <property type="match status" value="1"/>
</dbReference>